<keyword evidence="12 13" id="KW-0407">Ion channel</keyword>
<keyword evidence="11 13" id="KW-0739">Sodium transport</keyword>
<evidence type="ECO:0000256" key="15">
    <source>
        <dbReference type="SAM" id="Phobius"/>
    </source>
</evidence>
<dbReference type="PANTHER" id="PTHR11690:SF248">
    <property type="entry name" value="PICKPOCKET 17, ISOFORM A"/>
    <property type="match status" value="1"/>
</dbReference>
<protein>
    <submittedName>
        <fullName evidence="17">SAYSvFN domain-containing protein</fullName>
    </submittedName>
</protein>
<dbReference type="PANTHER" id="PTHR11690">
    <property type="entry name" value="AMILORIDE-SENSITIVE SODIUM CHANNEL-RELATED"/>
    <property type="match status" value="1"/>
</dbReference>
<evidence type="ECO:0000256" key="6">
    <source>
        <dbReference type="ARBA" id="ARBA00022989"/>
    </source>
</evidence>
<evidence type="ECO:0000256" key="5">
    <source>
        <dbReference type="ARBA" id="ARBA00022692"/>
    </source>
</evidence>
<dbReference type="InterPro" id="IPR001873">
    <property type="entry name" value="ENaC"/>
</dbReference>
<evidence type="ECO:0000256" key="10">
    <source>
        <dbReference type="ARBA" id="ARBA00023180"/>
    </source>
</evidence>
<evidence type="ECO:0000256" key="11">
    <source>
        <dbReference type="ARBA" id="ARBA00023201"/>
    </source>
</evidence>
<keyword evidence="4 13" id="KW-0894">Sodium channel</keyword>
<organism evidence="16 17">
    <name type="scientific">Caenorhabditis tropicalis</name>
    <dbReference type="NCBI Taxonomy" id="1561998"/>
    <lineage>
        <taxon>Eukaryota</taxon>
        <taxon>Metazoa</taxon>
        <taxon>Ecdysozoa</taxon>
        <taxon>Nematoda</taxon>
        <taxon>Chromadorea</taxon>
        <taxon>Rhabditida</taxon>
        <taxon>Rhabditina</taxon>
        <taxon>Rhabditomorpha</taxon>
        <taxon>Rhabditoidea</taxon>
        <taxon>Rhabditidae</taxon>
        <taxon>Peloderinae</taxon>
        <taxon>Caenorhabditis</taxon>
    </lineage>
</organism>
<evidence type="ECO:0000256" key="4">
    <source>
        <dbReference type="ARBA" id="ARBA00022461"/>
    </source>
</evidence>
<comment type="subcellular location">
    <subcellularLocation>
        <location evidence="1">Membrane</location>
        <topology evidence="1">Multi-pass membrane protein</topology>
    </subcellularLocation>
</comment>
<comment type="similarity">
    <text evidence="2 13">Belongs to the amiloride-sensitive sodium channel (TC 1.A.6) family.</text>
</comment>
<feature type="transmembrane region" description="Helical" evidence="15">
    <location>
        <begin position="78"/>
        <end position="100"/>
    </location>
</feature>
<dbReference type="GO" id="GO:0005886">
    <property type="term" value="C:plasma membrane"/>
    <property type="evidence" value="ECO:0007669"/>
    <property type="project" value="TreeGrafter"/>
</dbReference>
<feature type="region of interest" description="Disordered" evidence="14">
    <location>
        <begin position="1"/>
        <end position="22"/>
    </location>
</feature>
<proteinExistence type="inferred from homology"/>
<dbReference type="WBParaSite" id="Csp11.Scaffold521.g2860.t1">
    <property type="protein sequence ID" value="Csp11.Scaffold521.g2860.t1"/>
    <property type="gene ID" value="Csp11.Scaffold521.g2860"/>
</dbReference>
<evidence type="ECO:0000256" key="8">
    <source>
        <dbReference type="ARBA" id="ARBA00023065"/>
    </source>
</evidence>
<evidence type="ECO:0000256" key="12">
    <source>
        <dbReference type="ARBA" id="ARBA00023303"/>
    </source>
</evidence>
<evidence type="ECO:0000256" key="7">
    <source>
        <dbReference type="ARBA" id="ARBA00023053"/>
    </source>
</evidence>
<keyword evidence="16" id="KW-1185">Reference proteome</keyword>
<keyword evidence="8 13" id="KW-0406">Ion transport</keyword>
<evidence type="ECO:0000313" key="16">
    <source>
        <dbReference type="Proteomes" id="UP000095282"/>
    </source>
</evidence>
<name>A0A1I7T6F4_9PELO</name>
<dbReference type="eggNOG" id="KOG4294">
    <property type="taxonomic scope" value="Eukaryota"/>
</dbReference>
<evidence type="ECO:0000256" key="3">
    <source>
        <dbReference type="ARBA" id="ARBA00022448"/>
    </source>
</evidence>
<dbReference type="Pfam" id="PF00858">
    <property type="entry name" value="ASC"/>
    <property type="match status" value="1"/>
</dbReference>
<reference evidence="17" key="1">
    <citation type="submission" date="2016-11" db="UniProtKB">
        <authorList>
            <consortium name="WormBaseParasite"/>
        </authorList>
    </citation>
    <scope>IDENTIFICATION</scope>
</reference>
<keyword evidence="6 15" id="KW-1133">Transmembrane helix</keyword>
<dbReference type="Proteomes" id="UP000095282">
    <property type="component" value="Unplaced"/>
</dbReference>
<evidence type="ECO:0000313" key="17">
    <source>
        <dbReference type="WBParaSite" id="Csp11.Scaffold521.g2860.t1"/>
    </source>
</evidence>
<keyword evidence="7" id="KW-0915">Sodium</keyword>
<keyword evidence="10" id="KW-0325">Glycoprotein</keyword>
<evidence type="ECO:0000256" key="1">
    <source>
        <dbReference type="ARBA" id="ARBA00004141"/>
    </source>
</evidence>
<dbReference type="GO" id="GO:0015280">
    <property type="term" value="F:ligand-gated sodium channel activity"/>
    <property type="evidence" value="ECO:0007669"/>
    <property type="project" value="TreeGrafter"/>
</dbReference>
<evidence type="ECO:0000256" key="9">
    <source>
        <dbReference type="ARBA" id="ARBA00023136"/>
    </source>
</evidence>
<keyword evidence="5 13" id="KW-0812">Transmembrane</keyword>
<dbReference type="AlphaFoldDB" id="A0A1I7T6F4"/>
<keyword evidence="9 15" id="KW-0472">Membrane</keyword>
<dbReference type="STRING" id="1561998.A0A1I7T6F4"/>
<evidence type="ECO:0000256" key="14">
    <source>
        <dbReference type="SAM" id="MobiDB-lite"/>
    </source>
</evidence>
<sequence length="162" mass="18308">MALPSDEGLRRRKDSLSDEFDSELDDNEMKAIVNDIEQDKIHDETPDTRWIRFKNHLKDWGETATIHGIPHMAQAHTVIAIVVWSIIMIISAVGFVYMFYSILASYLAFNVVVNLNTGLDSEPFPSITFCNTNPYKLSKMTQVPELNALLTVYQASADGSLR</sequence>
<evidence type="ECO:0000256" key="13">
    <source>
        <dbReference type="RuleBase" id="RU000679"/>
    </source>
</evidence>
<keyword evidence="3 13" id="KW-0813">Transport</keyword>
<accession>A0A1I7T6F4</accession>
<evidence type="ECO:0000256" key="2">
    <source>
        <dbReference type="ARBA" id="ARBA00007193"/>
    </source>
</evidence>